<organism evidence="2 3">
    <name type="scientific">Corallibacter vietnamensis</name>
    <dbReference type="NCBI Taxonomy" id="904130"/>
    <lineage>
        <taxon>Bacteria</taxon>
        <taxon>Pseudomonadati</taxon>
        <taxon>Bacteroidota</taxon>
        <taxon>Flavobacteriia</taxon>
        <taxon>Flavobacteriales</taxon>
        <taxon>Flavobacteriaceae</taxon>
        <taxon>Corallibacter</taxon>
    </lineage>
</organism>
<dbReference type="InterPro" id="IPR000873">
    <property type="entry name" value="AMP-dep_synth/lig_dom"/>
</dbReference>
<comment type="caution">
    <text evidence="2">The sequence shown here is derived from an EMBL/GenBank/DDBJ whole genome shotgun (WGS) entry which is preliminary data.</text>
</comment>
<dbReference type="RefSeq" id="WP_344730881.1">
    <property type="nucleotide sequence ID" value="NZ_BAABBI010000005.1"/>
</dbReference>
<dbReference type="PANTHER" id="PTHR43201:SF32">
    <property type="entry name" value="2-SUCCINYLBENZOATE--COA LIGASE, CHLOROPLASTIC_PEROXISOMAL"/>
    <property type="match status" value="1"/>
</dbReference>
<dbReference type="InterPro" id="IPR042099">
    <property type="entry name" value="ANL_N_sf"/>
</dbReference>
<gene>
    <name evidence="2" type="ORF">GCM10022271_24340</name>
</gene>
<accession>A0ABP7HCH7</accession>
<name>A0ABP7HCH7_9FLAO</name>
<evidence type="ECO:0000313" key="3">
    <source>
        <dbReference type="Proteomes" id="UP001501456"/>
    </source>
</evidence>
<evidence type="ECO:0000313" key="2">
    <source>
        <dbReference type="EMBL" id="GAA3791009.1"/>
    </source>
</evidence>
<dbReference type="Gene3D" id="3.30.300.30">
    <property type="match status" value="1"/>
</dbReference>
<dbReference type="EMBL" id="BAABBI010000005">
    <property type="protein sequence ID" value="GAA3791009.1"/>
    <property type="molecule type" value="Genomic_DNA"/>
</dbReference>
<keyword evidence="3" id="KW-1185">Reference proteome</keyword>
<reference evidence="3" key="1">
    <citation type="journal article" date="2019" name="Int. J. Syst. Evol. Microbiol.">
        <title>The Global Catalogue of Microorganisms (GCM) 10K type strain sequencing project: providing services to taxonomists for standard genome sequencing and annotation.</title>
        <authorList>
            <consortium name="The Broad Institute Genomics Platform"/>
            <consortium name="The Broad Institute Genome Sequencing Center for Infectious Disease"/>
            <person name="Wu L."/>
            <person name="Ma J."/>
        </authorList>
    </citation>
    <scope>NUCLEOTIDE SEQUENCE [LARGE SCALE GENOMIC DNA]</scope>
    <source>
        <strain evidence="3">JCM 17525</strain>
    </source>
</reference>
<dbReference type="Gene3D" id="3.40.50.12780">
    <property type="entry name" value="N-terminal domain of ligase-like"/>
    <property type="match status" value="1"/>
</dbReference>
<sequence>MIPTYNNIHNRFKLNGRYYSLSDLSEVAYSFIKEGDDFEQKIGVFLNDWLDEKPYIITKTSGSTAAPKLIEISKQAMVNSAIATGDFFNLKPGDTALHCLPANFIAGRMMLVRAMILGLEIDIVKPATHLEFSTKKHYDFCAMVPMQLQKNMSNLQHIKTIIVGGAAISDALLLQIQSIKPYVYQTYGMTETVTHIALKKINHIKKTTPYKVLPGIKISQDDRECLVISAPKLQEESIVTNDVVILHSKTTFDWLGRIDNVINSGGVKLFPEQIETKLQKHISNRFFVSSILDETLGNKLILIIEGEEKNLKPEVFKSLNAYEKPKQIFYTSKFEETKTGKIHRKKTLEKIDL</sequence>
<dbReference type="Proteomes" id="UP001501456">
    <property type="component" value="Unassembled WGS sequence"/>
</dbReference>
<dbReference type="PANTHER" id="PTHR43201">
    <property type="entry name" value="ACYL-COA SYNTHETASE"/>
    <property type="match status" value="1"/>
</dbReference>
<dbReference type="SUPFAM" id="SSF56801">
    <property type="entry name" value="Acetyl-CoA synthetase-like"/>
    <property type="match status" value="1"/>
</dbReference>
<dbReference type="Pfam" id="PF00501">
    <property type="entry name" value="AMP-binding"/>
    <property type="match status" value="1"/>
</dbReference>
<feature type="domain" description="AMP-dependent synthetase/ligase" evidence="1">
    <location>
        <begin position="52"/>
        <end position="206"/>
    </location>
</feature>
<proteinExistence type="predicted"/>
<protein>
    <submittedName>
        <fullName evidence="2">AMP-binding protein</fullName>
    </submittedName>
</protein>
<dbReference type="InterPro" id="IPR045851">
    <property type="entry name" value="AMP-bd_C_sf"/>
</dbReference>
<evidence type="ECO:0000259" key="1">
    <source>
        <dbReference type="Pfam" id="PF00501"/>
    </source>
</evidence>